<reference evidence="2 3" key="1">
    <citation type="journal article" date="2023" name="G3 (Bethesda)">
        <title>A chromosome-level genome assembly of Zasmidium syzygii isolated from banana leaves.</title>
        <authorList>
            <person name="van Westerhoven A.C."/>
            <person name="Mehrabi R."/>
            <person name="Talebi R."/>
            <person name="Steentjes M.B.F."/>
            <person name="Corcolon B."/>
            <person name="Chong P.A."/>
            <person name="Kema G.H.J."/>
            <person name="Seidl M.F."/>
        </authorList>
    </citation>
    <scope>NUCLEOTIDE SEQUENCE [LARGE SCALE GENOMIC DNA]</scope>
    <source>
        <strain evidence="2 3">P124</strain>
    </source>
</reference>
<protein>
    <submittedName>
        <fullName evidence="2">Uncharacterized protein</fullName>
    </submittedName>
</protein>
<accession>A0ABR0E5D8</accession>
<gene>
    <name evidence="2" type="ORF">PRZ48_012524</name>
</gene>
<evidence type="ECO:0000313" key="2">
    <source>
        <dbReference type="EMBL" id="KAK4496544.1"/>
    </source>
</evidence>
<dbReference type="Proteomes" id="UP001305779">
    <property type="component" value="Unassembled WGS sequence"/>
</dbReference>
<comment type="caution">
    <text evidence="2">The sequence shown here is derived from an EMBL/GenBank/DDBJ whole genome shotgun (WGS) entry which is preliminary data.</text>
</comment>
<name>A0ABR0E5D8_ZASCE</name>
<proteinExistence type="predicted"/>
<organism evidence="2 3">
    <name type="scientific">Zasmidium cellare</name>
    <name type="common">Wine cellar mold</name>
    <name type="synonym">Racodium cellare</name>
    <dbReference type="NCBI Taxonomy" id="395010"/>
    <lineage>
        <taxon>Eukaryota</taxon>
        <taxon>Fungi</taxon>
        <taxon>Dikarya</taxon>
        <taxon>Ascomycota</taxon>
        <taxon>Pezizomycotina</taxon>
        <taxon>Dothideomycetes</taxon>
        <taxon>Dothideomycetidae</taxon>
        <taxon>Mycosphaerellales</taxon>
        <taxon>Mycosphaerellaceae</taxon>
        <taxon>Zasmidium</taxon>
    </lineage>
</organism>
<evidence type="ECO:0000256" key="1">
    <source>
        <dbReference type="SAM" id="MobiDB-lite"/>
    </source>
</evidence>
<sequence>MRSLGTAIFEFFDVFSCLSQIRDDESTTDFTLQTSSGNRTCQIRQLDSLRSTPPPHTHEMQHVKQLKRSETTTVYSLIVITFKASLANWILFDPIKGLPFPANMKSPPKPLKFTTYEYFKLGNPKILAYSTVSDSVTLKTTPAGFEGYEVSYLAAGPKLVKVKSPRAQPVRKTNARYLSPFERFAHDLLHDAASQRNRQPHFELRYAFVHLLAGFVYLELLNHEQLHLHDYVLTRFAFIVRSGFIYFSCHRRAFRFGKQQRDYLSLNFDGIQHECWPRAKHTREVNDKEAEAAPALKKHKAIPKSKK</sequence>
<keyword evidence="3" id="KW-1185">Reference proteome</keyword>
<feature type="compositionally biased region" description="Basic residues" evidence="1">
    <location>
        <begin position="296"/>
        <end position="307"/>
    </location>
</feature>
<feature type="region of interest" description="Disordered" evidence="1">
    <location>
        <begin position="285"/>
        <end position="307"/>
    </location>
</feature>
<dbReference type="EMBL" id="JAXOVC010000010">
    <property type="protein sequence ID" value="KAK4496544.1"/>
    <property type="molecule type" value="Genomic_DNA"/>
</dbReference>
<evidence type="ECO:0000313" key="3">
    <source>
        <dbReference type="Proteomes" id="UP001305779"/>
    </source>
</evidence>